<keyword evidence="3" id="KW-1185">Reference proteome</keyword>
<name>A0AAW2ASC1_CULAL</name>
<dbReference type="Proteomes" id="UP001479290">
    <property type="component" value="Unassembled WGS sequence"/>
</dbReference>
<organism evidence="2 3">
    <name type="scientific">Culter alburnus</name>
    <name type="common">Topmouth culter</name>
    <dbReference type="NCBI Taxonomy" id="194366"/>
    <lineage>
        <taxon>Eukaryota</taxon>
        <taxon>Metazoa</taxon>
        <taxon>Chordata</taxon>
        <taxon>Craniata</taxon>
        <taxon>Vertebrata</taxon>
        <taxon>Euteleostomi</taxon>
        <taxon>Actinopterygii</taxon>
        <taxon>Neopterygii</taxon>
        <taxon>Teleostei</taxon>
        <taxon>Ostariophysi</taxon>
        <taxon>Cypriniformes</taxon>
        <taxon>Xenocyprididae</taxon>
        <taxon>Xenocypridinae</taxon>
        <taxon>Culter</taxon>
    </lineage>
</organism>
<accession>A0AAW2ASC1</accession>
<feature type="non-terminal residue" evidence="2">
    <location>
        <position position="50"/>
    </location>
</feature>
<feature type="region of interest" description="Disordered" evidence="1">
    <location>
        <begin position="1"/>
        <end position="28"/>
    </location>
</feature>
<sequence length="50" mass="5472">MGQRPSRGQLDGGTQKIDPPPSHTDEEEQSLLALMGSLSIQLLREGRGQR</sequence>
<evidence type="ECO:0000256" key="1">
    <source>
        <dbReference type="SAM" id="MobiDB-lite"/>
    </source>
</evidence>
<comment type="caution">
    <text evidence="2">The sequence shown here is derived from an EMBL/GenBank/DDBJ whole genome shotgun (WGS) entry which is preliminary data.</text>
</comment>
<reference evidence="2 3" key="1">
    <citation type="submission" date="2024-05" db="EMBL/GenBank/DDBJ databases">
        <title>A high-quality chromosomal-level genome assembly of Topmouth culter (Culter alburnus).</title>
        <authorList>
            <person name="Zhao H."/>
        </authorList>
    </citation>
    <scope>NUCLEOTIDE SEQUENCE [LARGE SCALE GENOMIC DNA]</scope>
    <source>
        <strain evidence="2">CATC2023</strain>
        <tissue evidence="2">Muscle</tissue>
    </source>
</reference>
<gene>
    <name evidence="2" type="ORF">ABG768_021135</name>
</gene>
<dbReference type="EMBL" id="JAWDJR010000004">
    <property type="protein sequence ID" value="KAK9975908.1"/>
    <property type="molecule type" value="Genomic_DNA"/>
</dbReference>
<protein>
    <submittedName>
        <fullName evidence="2">Uncharacterized protein</fullName>
    </submittedName>
</protein>
<evidence type="ECO:0000313" key="2">
    <source>
        <dbReference type="EMBL" id="KAK9975908.1"/>
    </source>
</evidence>
<evidence type="ECO:0000313" key="3">
    <source>
        <dbReference type="Proteomes" id="UP001479290"/>
    </source>
</evidence>
<dbReference type="AlphaFoldDB" id="A0AAW2ASC1"/>
<proteinExistence type="predicted"/>